<reference evidence="1" key="1">
    <citation type="submission" date="2014-09" db="EMBL/GenBank/DDBJ databases">
        <authorList>
            <person name="Magalhaes I.L.F."/>
            <person name="Oliveira U."/>
            <person name="Santos F.R."/>
            <person name="Vidigal T.H.D.A."/>
            <person name="Brescovit A.D."/>
            <person name="Santos A.J."/>
        </authorList>
    </citation>
    <scope>NUCLEOTIDE SEQUENCE</scope>
    <source>
        <tissue evidence="1">Shoot tissue taken approximately 20 cm above the soil surface</tissue>
    </source>
</reference>
<dbReference type="AlphaFoldDB" id="A0A0A9BV85"/>
<protein>
    <submittedName>
        <fullName evidence="1">Uncharacterized protein</fullName>
    </submittedName>
</protein>
<proteinExistence type="predicted"/>
<name>A0A0A9BV85_ARUDO</name>
<organism evidence="1">
    <name type="scientific">Arundo donax</name>
    <name type="common">Giant reed</name>
    <name type="synonym">Donax arundinaceus</name>
    <dbReference type="NCBI Taxonomy" id="35708"/>
    <lineage>
        <taxon>Eukaryota</taxon>
        <taxon>Viridiplantae</taxon>
        <taxon>Streptophyta</taxon>
        <taxon>Embryophyta</taxon>
        <taxon>Tracheophyta</taxon>
        <taxon>Spermatophyta</taxon>
        <taxon>Magnoliopsida</taxon>
        <taxon>Liliopsida</taxon>
        <taxon>Poales</taxon>
        <taxon>Poaceae</taxon>
        <taxon>PACMAD clade</taxon>
        <taxon>Arundinoideae</taxon>
        <taxon>Arundineae</taxon>
        <taxon>Arundo</taxon>
    </lineage>
</organism>
<reference evidence="1" key="2">
    <citation type="journal article" date="2015" name="Data Brief">
        <title>Shoot transcriptome of the giant reed, Arundo donax.</title>
        <authorList>
            <person name="Barrero R.A."/>
            <person name="Guerrero F.D."/>
            <person name="Moolhuijzen P."/>
            <person name="Goolsby J.A."/>
            <person name="Tidwell J."/>
            <person name="Bellgard S.E."/>
            <person name="Bellgard M.I."/>
        </authorList>
    </citation>
    <scope>NUCLEOTIDE SEQUENCE</scope>
    <source>
        <tissue evidence="1">Shoot tissue taken approximately 20 cm above the soil surface</tissue>
    </source>
</reference>
<sequence>MATGESFDLYRRLLRLVYVIPRSRRQGTP</sequence>
<evidence type="ECO:0000313" key="1">
    <source>
        <dbReference type="EMBL" id="JAD67979.1"/>
    </source>
</evidence>
<accession>A0A0A9BV85</accession>
<dbReference type="EMBL" id="GBRH01229916">
    <property type="protein sequence ID" value="JAD67979.1"/>
    <property type="molecule type" value="Transcribed_RNA"/>
</dbReference>